<dbReference type="EMBL" id="JABANE010000010">
    <property type="protein sequence ID" value="NME67401.1"/>
    <property type="molecule type" value="Genomic_DNA"/>
</dbReference>
<dbReference type="SUPFAM" id="SSF50156">
    <property type="entry name" value="PDZ domain-like"/>
    <property type="match status" value="1"/>
</dbReference>
<dbReference type="InterPro" id="IPR021109">
    <property type="entry name" value="Peptidase_aspartic_dom_sf"/>
</dbReference>
<dbReference type="PROSITE" id="PS50106">
    <property type="entry name" value="PDZ"/>
    <property type="match status" value="1"/>
</dbReference>
<dbReference type="InterPro" id="IPR001478">
    <property type="entry name" value="PDZ"/>
</dbReference>
<name>A0A7X9P0P5_9BACT</name>
<dbReference type="Gene3D" id="2.30.42.10">
    <property type="match status" value="1"/>
</dbReference>
<gene>
    <name evidence="2" type="ORF">HHU12_05440</name>
</gene>
<evidence type="ECO:0000313" key="2">
    <source>
        <dbReference type="EMBL" id="NME67401.1"/>
    </source>
</evidence>
<dbReference type="SUPFAM" id="SSF50630">
    <property type="entry name" value="Acid proteases"/>
    <property type="match status" value="1"/>
</dbReference>
<dbReference type="AlphaFoldDB" id="A0A7X9P0P5"/>
<dbReference type="Gene3D" id="2.40.70.10">
    <property type="entry name" value="Acid Proteases"/>
    <property type="match status" value="1"/>
</dbReference>
<keyword evidence="3" id="KW-1185">Reference proteome</keyword>
<dbReference type="Pfam" id="PF00595">
    <property type="entry name" value="PDZ"/>
    <property type="match status" value="1"/>
</dbReference>
<protein>
    <submittedName>
        <fullName evidence="2">PDZ domain-containing protein</fullName>
    </submittedName>
</protein>
<dbReference type="Proteomes" id="UP000576082">
    <property type="component" value="Unassembled WGS sequence"/>
</dbReference>
<dbReference type="InterPro" id="IPR036034">
    <property type="entry name" value="PDZ_sf"/>
</dbReference>
<dbReference type="CDD" id="cd05483">
    <property type="entry name" value="retropepsin_like_bacteria"/>
    <property type="match status" value="1"/>
</dbReference>
<reference evidence="2 3" key="1">
    <citation type="submission" date="2020-04" db="EMBL/GenBank/DDBJ databases">
        <title>Flammeovirga sp. SR4, a novel species isolated from seawater.</title>
        <authorList>
            <person name="Wang X."/>
        </authorList>
    </citation>
    <scope>NUCLEOTIDE SEQUENCE [LARGE SCALE GENOMIC DNA]</scope>
    <source>
        <strain evidence="2 3">ATCC 23126</strain>
    </source>
</reference>
<feature type="domain" description="PDZ" evidence="1">
    <location>
        <begin position="297"/>
        <end position="363"/>
    </location>
</feature>
<proteinExistence type="predicted"/>
<sequence>MFNSKTILFFLLFFTSIGCNRKFVSVINSGHTQENFRTVIPFETKMGLIILQAKIKDESYRFIFDTGAPACIISPEIMKEIGADIITSQKIYDVNNHYQINEFTKVSSIEIGNTIFSDIGTMILDLKSIPTVKCLDADGLLGSNLFRHATWYIDYERKEIVIANDLASLEKPLEGFSSVKFFEGFGGVPAIFTYLNGKKILDTTIDFGYGGTVCLSEKVMKHVPDTKFWKGYGVAGIGLYGDEIPSETYKGDVDLFSLGNGLDFQQEKVHFDGERNNLVGSGIFKYYHVILDWNNKKIQLKRNNISRTAENDFGYSYGYNKEDGNVYVKNLYERSEASEKGIQLKDKIISVNGENLEAISEDEWCNFRSDKDQSAVRVLVIEREGERKEVILGKSI</sequence>
<organism evidence="2 3">
    <name type="scientific">Flammeovirga aprica JL-4</name>
    <dbReference type="NCBI Taxonomy" id="694437"/>
    <lineage>
        <taxon>Bacteria</taxon>
        <taxon>Pseudomonadati</taxon>
        <taxon>Bacteroidota</taxon>
        <taxon>Cytophagia</taxon>
        <taxon>Cytophagales</taxon>
        <taxon>Flammeovirgaceae</taxon>
        <taxon>Flammeovirga</taxon>
    </lineage>
</organism>
<comment type="caution">
    <text evidence="2">The sequence shown here is derived from an EMBL/GenBank/DDBJ whole genome shotgun (WGS) entry which is preliminary data.</text>
</comment>
<dbReference type="Pfam" id="PF13650">
    <property type="entry name" value="Asp_protease_2"/>
    <property type="match status" value="1"/>
</dbReference>
<dbReference type="InterPro" id="IPR034122">
    <property type="entry name" value="Retropepsin-like_bacterial"/>
</dbReference>
<evidence type="ECO:0000313" key="3">
    <source>
        <dbReference type="Proteomes" id="UP000576082"/>
    </source>
</evidence>
<dbReference type="PROSITE" id="PS51257">
    <property type="entry name" value="PROKAR_LIPOPROTEIN"/>
    <property type="match status" value="1"/>
</dbReference>
<accession>A0A7X9P0P5</accession>
<evidence type="ECO:0000259" key="1">
    <source>
        <dbReference type="PROSITE" id="PS50106"/>
    </source>
</evidence>
<dbReference type="RefSeq" id="WP_169655724.1">
    <property type="nucleotide sequence ID" value="NZ_JABANE010000010.1"/>
</dbReference>